<dbReference type="KEGG" id="nfn:NFRAN_2077"/>
<keyword evidence="2" id="KW-1185">Reference proteome</keyword>
<gene>
    <name evidence="1" type="ORF">NFRAN_2077</name>
</gene>
<dbReference type="Proteomes" id="UP000294299">
    <property type="component" value="Chromosome NFRAN"/>
</dbReference>
<accession>A0A484IEH7</accession>
<reference evidence="1 2" key="1">
    <citation type="submission" date="2019-02" db="EMBL/GenBank/DDBJ databases">
        <authorList>
            <person name="Lehtovirta-Morley E L."/>
        </authorList>
    </citation>
    <scope>NUCLEOTIDE SEQUENCE [LARGE SCALE GENOMIC DNA]</scope>
    <source>
        <strain evidence="1">NFRAN1</strain>
    </source>
</reference>
<name>A0A484IEH7_9ARCH</name>
<proteinExistence type="predicted"/>
<protein>
    <submittedName>
        <fullName evidence="1">Uncharacterized protein</fullName>
    </submittedName>
</protein>
<dbReference type="AlphaFoldDB" id="A0A484IEH7"/>
<dbReference type="EMBL" id="LR216287">
    <property type="protein sequence ID" value="VFJ14399.1"/>
    <property type="molecule type" value="Genomic_DNA"/>
</dbReference>
<sequence>MKNLNTVLVIALLMSGLLSIGQTSNWIFAIPSDLLNHKYVFGPLVGITENDTGNVDWVLTGNWRSILTNDVFENTTYFNQSSGSFKAAIEMIKPDGTGRHTHTLTEFVVLNATQDPDNNSTIFNGTSTISLSEGPVVEVPTTIERSSNGNIFIVTIDPESVDYHFGNSSLIYGISANPKFINSTQILQ</sequence>
<evidence type="ECO:0000313" key="1">
    <source>
        <dbReference type="EMBL" id="VFJ14399.1"/>
    </source>
</evidence>
<organism evidence="1 2">
    <name type="scientific">Candidatus Nitrosocosmicus franklandianus</name>
    <dbReference type="NCBI Taxonomy" id="1798806"/>
    <lineage>
        <taxon>Archaea</taxon>
        <taxon>Nitrososphaerota</taxon>
        <taxon>Nitrososphaeria</taxon>
        <taxon>Nitrososphaerales</taxon>
        <taxon>Nitrososphaeraceae</taxon>
        <taxon>Candidatus Nitrosocosmicus</taxon>
    </lineage>
</organism>
<evidence type="ECO:0000313" key="2">
    <source>
        <dbReference type="Proteomes" id="UP000294299"/>
    </source>
</evidence>